<evidence type="ECO:0000313" key="4">
    <source>
        <dbReference type="Proteomes" id="UP000326852"/>
    </source>
</evidence>
<keyword evidence="2" id="KW-0472">Membrane</keyword>
<keyword evidence="2" id="KW-1133">Transmembrane helix</keyword>
<name>A0A5N6MS55_9MICC</name>
<evidence type="ECO:0000256" key="2">
    <source>
        <dbReference type="SAM" id="Phobius"/>
    </source>
</evidence>
<proteinExistence type="predicted"/>
<evidence type="ECO:0000313" key="3">
    <source>
        <dbReference type="EMBL" id="KAD4059777.1"/>
    </source>
</evidence>
<keyword evidence="4" id="KW-1185">Reference proteome</keyword>
<accession>A0A5N6MS55</accession>
<sequence>MEQKLLALLSRRTAWILLAVCAVFWLVLAAGFLEAPLGTPPALMFLWMYLSIMVALGSTPVAAAAVGALVLHRADHRRGELQDSGSAGADAPEEPHGSERLHLLLQRQFKRR</sequence>
<feature type="region of interest" description="Disordered" evidence="1">
    <location>
        <begin position="80"/>
        <end position="102"/>
    </location>
</feature>
<keyword evidence="2" id="KW-0812">Transmembrane</keyword>
<dbReference type="EMBL" id="VTFX01000001">
    <property type="protein sequence ID" value="KAD4059777.1"/>
    <property type="molecule type" value="Genomic_DNA"/>
</dbReference>
<evidence type="ECO:0000256" key="1">
    <source>
        <dbReference type="SAM" id="MobiDB-lite"/>
    </source>
</evidence>
<reference evidence="3 4" key="1">
    <citation type="submission" date="2019-08" db="EMBL/GenBank/DDBJ databases">
        <title>Arthrobacter sp. nov., isolated from plateau pika and Tibetan wild ass.</title>
        <authorList>
            <person name="Ge Y."/>
        </authorList>
    </citation>
    <scope>NUCLEOTIDE SEQUENCE [LARGE SCALE GENOMIC DNA]</scope>
    <source>
        <strain evidence="3 4">785</strain>
    </source>
</reference>
<dbReference type="AlphaFoldDB" id="A0A5N6MS55"/>
<gene>
    <name evidence="3" type="ORF">GD627_01395</name>
</gene>
<feature type="transmembrane region" description="Helical" evidence="2">
    <location>
        <begin position="45"/>
        <end position="71"/>
    </location>
</feature>
<dbReference type="RefSeq" id="WP_152271044.1">
    <property type="nucleotide sequence ID" value="NZ_VTFX01000001.1"/>
</dbReference>
<dbReference type="Proteomes" id="UP000326852">
    <property type="component" value="Unassembled WGS sequence"/>
</dbReference>
<feature type="compositionally biased region" description="Basic and acidic residues" evidence="1">
    <location>
        <begin position="93"/>
        <end position="102"/>
    </location>
</feature>
<protein>
    <submittedName>
        <fullName evidence="3">Uncharacterized protein</fullName>
    </submittedName>
</protein>
<comment type="caution">
    <text evidence="3">The sequence shown here is derived from an EMBL/GenBank/DDBJ whole genome shotgun (WGS) entry which is preliminary data.</text>
</comment>
<organism evidence="3 4">
    <name type="scientific">Arthrobacter yangruifuii</name>
    <dbReference type="NCBI Taxonomy" id="2606616"/>
    <lineage>
        <taxon>Bacteria</taxon>
        <taxon>Bacillati</taxon>
        <taxon>Actinomycetota</taxon>
        <taxon>Actinomycetes</taxon>
        <taxon>Micrococcales</taxon>
        <taxon>Micrococcaceae</taxon>
        <taxon>Arthrobacter</taxon>
    </lineage>
</organism>
<feature type="transmembrane region" description="Helical" evidence="2">
    <location>
        <begin position="12"/>
        <end position="33"/>
    </location>
</feature>